<gene>
    <name evidence="1" type="ORF">GCM10023213_20380</name>
</gene>
<proteinExistence type="predicted"/>
<sequence>MAQWQLREVIGLQRQGSQQAIADEGDGVFVGVAGVHLEGAIAGPHETVGAELVAEDPTKQTHFLEPLIDECEIS</sequence>
<reference evidence="2" key="1">
    <citation type="journal article" date="2019" name="Int. J. Syst. Evol. Microbiol.">
        <title>The Global Catalogue of Microorganisms (GCM) 10K type strain sequencing project: providing services to taxonomists for standard genome sequencing and annotation.</title>
        <authorList>
            <consortium name="The Broad Institute Genomics Platform"/>
            <consortium name="The Broad Institute Genome Sequencing Center for Infectious Disease"/>
            <person name="Wu L."/>
            <person name="Ma J."/>
        </authorList>
    </citation>
    <scope>NUCLEOTIDE SEQUENCE [LARGE SCALE GENOMIC DNA]</scope>
    <source>
        <strain evidence="2">JCM 18053</strain>
    </source>
</reference>
<evidence type="ECO:0000313" key="1">
    <source>
        <dbReference type="EMBL" id="GAA5139549.1"/>
    </source>
</evidence>
<accession>A0ABP9P302</accession>
<dbReference type="EMBL" id="BAABIA010000004">
    <property type="protein sequence ID" value="GAA5139549.1"/>
    <property type="molecule type" value="Genomic_DNA"/>
</dbReference>
<name>A0ABP9P302_9BACT</name>
<evidence type="ECO:0000313" key="2">
    <source>
        <dbReference type="Proteomes" id="UP001499852"/>
    </source>
</evidence>
<organism evidence="1 2">
    <name type="scientific">Prosthecobacter algae</name>
    <dbReference type="NCBI Taxonomy" id="1144682"/>
    <lineage>
        <taxon>Bacteria</taxon>
        <taxon>Pseudomonadati</taxon>
        <taxon>Verrucomicrobiota</taxon>
        <taxon>Verrucomicrobiia</taxon>
        <taxon>Verrucomicrobiales</taxon>
        <taxon>Verrucomicrobiaceae</taxon>
        <taxon>Prosthecobacter</taxon>
    </lineage>
</organism>
<keyword evidence="2" id="KW-1185">Reference proteome</keyword>
<protein>
    <submittedName>
        <fullName evidence="1">Uncharacterized protein</fullName>
    </submittedName>
</protein>
<comment type="caution">
    <text evidence="1">The sequence shown here is derived from an EMBL/GenBank/DDBJ whole genome shotgun (WGS) entry which is preliminary data.</text>
</comment>
<dbReference type="Proteomes" id="UP001499852">
    <property type="component" value="Unassembled WGS sequence"/>
</dbReference>